<keyword evidence="3" id="KW-1185">Reference proteome</keyword>
<evidence type="ECO:0000313" key="2">
    <source>
        <dbReference type="EMBL" id="CAD78281.1"/>
    </source>
</evidence>
<proteinExistence type="predicted"/>
<evidence type="ECO:0000313" key="3">
    <source>
        <dbReference type="Proteomes" id="UP000001025"/>
    </source>
</evidence>
<sequence>MMKLTRMIATLCFAVGLSGLPACSQGGGDAEKLAAPEGIDWEAIEAQDGSIADAQSEGE</sequence>
<dbReference type="Proteomes" id="UP000001025">
    <property type="component" value="Chromosome"/>
</dbReference>
<gene>
    <name evidence="2" type="ordered locus">RB5092</name>
</gene>
<dbReference type="KEGG" id="rba:RB5092"/>
<dbReference type="STRING" id="243090.RB5092"/>
<evidence type="ECO:0000256" key="1">
    <source>
        <dbReference type="SAM" id="SignalP"/>
    </source>
</evidence>
<dbReference type="HOGENOM" id="CLU_2957616_0_0_0"/>
<dbReference type="InParanoid" id="Q7UGP8"/>
<dbReference type="RefSeq" id="WP_011120267.1">
    <property type="nucleotide sequence ID" value="NC_005027.1"/>
</dbReference>
<dbReference type="AlphaFoldDB" id="Q7UGP8"/>
<reference evidence="2 3" key="1">
    <citation type="journal article" date="2003" name="Proc. Natl. Acad. Sci. U.S.A.">
        <title>Complete genome sequence of the marine planctomycete Pirellula sp. strain 1.</title>
        <authorList>
            <person name="Gloeckner F.O."/>
            <person name="Kube M."/>
            <person name="Bauer M."/>
            <person name="Teeling H."/>
            <person name="Lombardot T."/>
            <person name="Ludwig W."/>
            <person name="Gade D."/>
            <person name="Beck A."/>
            <person name="Borzym K."/>
            <person name="Heitmann K."/>
            <person name="Rabus R."/>
            <person name="Schlesner H."/>
            <person name="Amann R."/>
            <person name="Reinhardt R."/>
        </authorList>
    </citation>
    <scope>NUCLEOTIDE SEQUENCE [LARGE SCALE GENOMIC DNA]</scope>
    <source>
        <strain evidence="3">DSM 10527 / NCIMB 13988 / SH1</strain>
    </source>
</reference>
<evidence type="ECO:0008006" key="4">
    <source>
        <dbReference type="Google" id="ProtNLM"/>
    </source>
</evidence>
<dbReference type="PATRIC" id="fig|243090.15.peg.2432"/>
<feature type="chain" id="PRO_5004292157" description="Secreted protein" evidence="1">
    <location>
        <begin position="25"/>
        <end position="59"/>
    </location>
</feature>
<dbReference type="EnsemblBacteria" id="CAD78281">
    <property type="protein sequence ID" value="CAD78281"/>
    <property type="gene ID" value="RB5092"/>
</dbReference>
<protein>
    <recommendedName>
        <fullName evidence="4">Secreted protein</fullName>
    </recommendedName>
</protein>
<keyword evidence="1" id="KW-0732">Signal</keyword>
<accession>Q7UGP8</accession>
<dbReference type="EMBL" id="BX294141">
    <property type="protein sequence ID" value="CAD78281.1"/>
    <property type="molecule type" value="Genomic_DNA"/>
</dbReference>
<feature type="signal peptide" evidence="1">
    <location>
        <begin position="1"/>
        <end position="24"/>
    </location>
</feature>
<name>Q7UGP8_RHOBA</name>
<organism evidence="2 3">
    <name type="scientific">Rhodopirellula baltica (strain DSM 10527 / NCIMB 13988 / SH1)</name>
    <dbReference type="NCBI Taxonomy" id="243090"/>
    <lineage>
        <taxon>Bacteria</taxon>
        <taxon>Pseudomonadati</taxon>
        <taxon>Planctomycetota</taxon>
        <taxon>Planctomycetia</taxon>
        <taxon>Pirellulales</taxon>
        <taxon>Pirellulaceae</taxon>
        <taxon>Rhodopirellula</taxon>
    </lineage>
</organism>